<name>A0A5A7UH79_CUCMM</name>
<reference evidence="4 5" key="1">
    <citation type="submission" date="2019-08" db="EMBL/GenBank/DDBJ databases">
        <title>Draft genome sequences of two oriental melons (Cucumis melo L. var makuwa).</title>
        <authorList>
            <person name="Kwon S.-Y."/>
        </authorList>
    </citation>
    <scope>NUCLEOTIDE SEQUENCE [LARGE SCALE GENOMIC DNA]</scope>
    <source>
        <strain evidence="5">cv. Chang Bougi</strain>
        <strain evidence="4">cv. SW 3</strain>
        <tissue evidence="2">Leaf</tissue>
    </source>
</reference>
<dbReference type="InterPro" id="IPR036397">
    <property type="entry name" value="RNaseH_sf"/>
</dbReference>
<gene>
    <name evidence="3" type="ORF">E5676_scaffold640G00250</name>
    <name evidence="2" type="ORF">E6C27_scaffold80G00290</name>
</gene>
<accession>A0A5A7UH79</accession>
<evidence type="ECO:0000313" key="3">
    <source>
        <dbReference type="EMBL" id="TYK25784.1"/>
    </source>
</evidence>
<dbReference type="OrthoDB" id="1731372at2759"/>
<dbReference type="InterPro" id="IPR012337">
    <property type="entry name" value="RNaseH-like_sf"/>
</dbReference>
<dbReference type="InterPro" id="IPR002156">
    <property type="entry name" value="RNaseH_domain"/>
</dbReference>
<dbReference type="PANTHER" id="PTHR48475:SF1">
    <property type="entry name" value="RNASE H TYPE-1 DOMAIN-CONTAINING PROTEIN"/>
    <property type="match status" value="1"/>
</dbReference>
<dbReference type="Proteomes" id="UP000321947">
    <property type="component" value="Unassembled WGS sequence"/>
</dbReference>
<dbReference type="PANTHER" id="PTHR48475">
    <property type="entry name" value="RIBONUCLEASE H"/>
    <property type="match status" value="1"/>
</dbReference>
<sequence length="347" mass="39048">MVAGIVNAGVIVKCPRDDDLKYAKVVCDQDEFCKLAVKFNLPNKDRKEPQGICFLEKYKTCQLVLKFSDGYTFPEQVFYFLILPDSQHQGLRLPGGPCTMTISAFLPSSNAGQKALDVGNGQVQKERILEMVQPTNQNPSRANEKMEPLVQDLDSVFKGTTYLLSQKSIVGTRRGEGKGTYSIKYVLSRPIISGRLAKWVVLLQQYDIFYIPQKATKGQALADFLTDYPIPLDWKLCESLPDDEVFFTEVMEPWTMYFDGAARRSGARAGIILMSPEKHMLPYSFALAKLCSNNVAEYQALIIGLQMALEIGVSLIEIYGDLKLIINQLSLQYDVKQEDLKPYFAYA</sequence>
<feature type="domain" description="RNase H type-1" evidence="1">
    <location>
        <begin position="250"/>
        <end position="347"/>
    </location>
</feature>
<dbReference type="EMBL" id="SSTE01008544">
    <property type="protein sequence ID" value="KAA0055192.1"/>
    <property type="molecule type" value="Genomic_DNA"/>
</dbReference>
<protein>
    <recommendedName>
        <fullName evidence="1">RNase H type-1 domain-containing protein</fullName>
    </recommendedName>
</protein>
<dbReference type="AlphaFoldDB" id="A0A5A7UH79"/>
<evidence type="ECO:0000313" key="4">
    <source>
        <dbReference type="Proteomes" id="UP000321393"/>
    </source>
</evidence>
<dbReference type="SUPFAM" id="SSF53098">
    <property type="entry name" value="Ribonuclease H-like"/>
    <property type="match status" value="1"/>
</dbReference>
<evidence type="ECO:0000313" key="2">
    <source>
        <dbReference type="EMBL" id="KAA0055192.1"/>
    </source>
</evidence>
<dbReference type="STRING" id="1194695.A0A5A7UH79"/>
<proteinExistence type="predicted"/>
<dbReference type="GO" id="GO:0003676">
    <property type="term" value="F:nucleic acid binding"/>
    <property type="evidence" value="ECO:0007669"/>
    <property type="project" value="InterPro"/>
</dbReference>
<dbReference type="CDD" id="cd09279">
    <property type="entry name" value="RNase_HI_like"/>
    <property type="match status" value="1"/>
</dbReference>
<comment type="caution">
    <text evidence="2">The sequence shown here is derived from an EMBL/GenBank/DDBJ whole genome shotgun (WGS) entry which is preliminary data.</text>
</comment>
<organism evidence="2 4">
    <name type="scientific">Cucumis melo var. makuwa</name>
    <name type="common">Oriental melon</name>
    <dbReference type="NCBI Taxonomy" id="1194695"/>
    <lineage>
        <taxon>Eukaryota</taxon>
        <taxon>Viridiplantae</taxon>
        <taxon>Streptophyta</taxon>
        <taxon>Embryophyta</taxon>
        <taxon>Tracheophyta</taxon>
        <taxon>Spermatophyta</taxon>
        <taxon>Magnoliopsida</taxon>
        <taxon>eudicotyledons</taxon>
        <taxon>Gunneridae</taxon>
        <taxon>Pentapetalae</taxon>
        <taxon>rosids</taxon>
        <taxon>fabids</taxon>
        <taxon>Cucurbitales</taxon>
        <taxon>Cucurbitaceae</taxon>
        <taxon>Benincaseae</taxon>
        <taxon>Cucumis</taxon>
    </lineage>
</organism>
<evidence type="ECO:0000259" key="1">
    <source>
        <dbReference type="PROSITE" id="PS50879"/>
    </source>
</evidence>
<dbReference type="Pfam" id="PF13456">
    <property type="entry name" value="RVT_3"/>
    <property type="match status" value="1"/>
</dbReference>
<dbReference type="EMBL" id="SSTD01003745">
    <property type="protein sequence ID" value="TYK25784.1"/>
    <property type="molecule type" value="Genomic_DNA"/>
</dbReference>
<dbReference type="GO" id="GO:0004523">
    <property type="term" value="F:RNA-DNA hybrid ribonuclease activity"/>
    <property type="evidence" value="ECO:0007669"/>
    <property type="project" value="InterPro"/>
</dbReference>
<dbReference type="Proteomes" id="UP000321393">
    <property type="component" value="Unassembled WGS sequence"/>
</dbReference>
<dbReference type="Gene3D" id="3.30.420.10">
    <property type="entry name" value="Ribonuclease H-like superfamily/Ribonuclease H"/>
    <property type="match status" value="1"/>
</dbReference>
<dbReference type="PROSITE" id="PS50879">
    <property type="entry name" value="RNASE_H_1"/>
    <property type="match status" value="1"/>
</dbReference>
<evidence type="ECO:0000313" key="5">
    <source>
        <dbReference type="Proteomes" id="UP000321947"/>
    </source>
</evidence>